<evidence type="ECO:0000313" key="1">
    <source>
        <dbReference type="EMBL" id="SEJ54879.1"/>
    </source>
</evidence>
<organism evidence="1 2">
    <name type="scientific">Propionispira arboris</name>
    <dbReference type="NCBI Taxonomy" id="84035"/>
    <lineage>
        <taxon>Bacteria</taxon>
        <taxon>Bacillati</taxon>
        <taxon>Bacillota</taxon>
        <taxon>Negativicutes</taxon>
        <taxon>Selenomonadales</taxon>
        <taxon>Selenomonadaceae</taxon>
        <taxon>Propionispira</taxon>
    </lineage>
</organism>
<keyword evidence="2" id="KW-1185">Reference proteome</keyword>
<dbReference type="Proteomes" id="UP000199662">
    <property type="component" value="Unassembled WGS sequence"/>
</dbReference>
<accession>A0A1H6ZN85</accession>
<gene>
    <name evidence="1" type="ORF">SAMN05660742_11035</name>
</gene>
<name>A0A1H6ZN85_9FIRM</name>
<dbReference type="EMBL" id="FNZK01000010">
    <property type="protein sequence ID" value="SEJ54879.1"/>
    <property type="molecule type" value="Genomic_DNA"/>
</dbReference>
<sequence>MFVLEKQMTPILTNSLKHLSAALSESIECSSSALALEFPVKYRIIDVAIAYALPDFLTNDISTLKCFKYLNGFSIGILSQFWLYNKVSIQKLQNELFLDQKVIEKYVSKLLKCNLITQVSKNSYTATELKSLKELGLISIELKLYNWKEALEQAEFNLLFSDFSFVALDKSRISDKNDILPFFKKKNIGLLVVSNNGAIEPLFTPKKNKKYDKNLYVSQRIKIIQGLALQQKWHTIQTIL</sequence>
<dbReference type="AlphaFoldDB" id="A0A1H6ZN85"/>
<evidence type="ECO:0000313" key="2">
    <source>
        <dbReference type="Proteomes" id="UP000199662"/>
    </source>
</evidence>
<proteinExistence type="predicted"/>
<reference evidence="1 2" key="1">
    <citation type="submission" date="2016-10" db="EMBL/GenBank/DDBJ databases">
        <authorList>
            <person name="de Groot N.N."/>
        </authorList>
    </citation>
    <scope>NUCLEOTIDE SEQUENCE [LARGE SCALE GENOMIC DNA]</scope>
    <source>
        <strain evidence="1 2">DSM 2179</strain>
    </source>
</reference>
<dbReference type="RefSeq" id="WP_091831625.1">
    <property type="nucleotide sequence ID" value="NZ_FNZK01000010.1"/>
</dbReference>
<protein>
    <submittedName>
        <fullName evidence="1">Uncharacterized protein</fullName>
    </submittedName>
</protein>